<organism evidence="2 3">
    <name type="scientific">Pedobacter xixiisoli</name>
    <dbReference type="NCBI Taxonomy" id="1476464"/>
    <lineage>
        <taxon>Bacteria</taxon>
        <taxon>Pseudomonadati</taxon>
        <taxon>Bacteroidota</taxon>
        <taxon>Sphingobacteriia</taxon>
        <taxon>Sphingobacteriales</taxon>
        <taxon>Sphingobacteriaceae</taxon>
        <taxon>Pedobacter</taxon>
    </lineage>
</organism>
<dbReference type="OrthoDB" id="773014at2"/>
<protein>
    <submittedName>
        <fullName evidence="2">Uncharacterized protein</fullName>
    </submittedName>
</protein>
<evidence type="ECO:0000313" key="2">
    <source>
        <dbReference type="EMBL" id="SOD11181.1"/>
    </source>
</evidence>
<keyword evidence="1" id="KW-0812">Transmembrane</keyword>
<sequence>MLRKIIAVLVTIATLWAIKETVVIFTTTDADIVAKRSQLILASLSITIPLVIISLLLWRPKPKADNHEQR</sequence>
<reference evidence="3" key="1">
    <citation type="submission" date="2017-09" db="EMBL/GenBank/DDBJ databases">
        <authorList>
            <person name="Varghese N."/>
            <person name="Submissions S."/>
        </authorList>
    </citation>
    <scope>NUCLEOTIDE SEQUENCE [LARGE SCALE GENOMIC DNA]</scope>
    <source>
        <strain evidence="3">CGMCC 1.12803</strain>
    </source>
</reference>
<feature type="transmembrane region" description="Helical" evidence="1">
    <location>
        <begin position="40"/>
        <end position="58"/>
    </location>
</feature>
<dbReference type="AlphaFoldDB" id="A0A285ZNE6"/>
<evidence type="ECO:0000313" key="3">
    <source>
        <dbReference type="Proteomes" id="UP000219281"/>
    </source>
</evidence>
<dbReference type="RefSeq" id="WP_097127271.1">
    <property type="nucleotide sequence ID" value="NZ_OCMT01000001.1"/>
</dbReference>
<accession>A0A285ZNE6</accession>
<gene>
    <name evidence="2" type="ORF">SAMN06297358_0021</name>
</gene>
<keyword evidence="1" id="KW-0472">Membrane</keyword>
<keyword evidence="3" id="KW-1185">Reference proteome</keyword>
<dbReference type="Proteomes" id="UP000219281">
    <property type="component" value="Unassembled WGS sequence"/>
</dbReference>
<proteinExistence type="predicted"/>
<evidence type="ECO:0000256" key="1">
    <source>
        <dbReference type="SAM" id="Phobius"/>
    </source>
</evidence>
<keyword evidence="1" id="KW-1133">Transmembrane helix</keyword>
<dbReference type="EMBL" id="OCMT01000001">
    <property type="protein sequence ID" value="SOD11181.1"/>
    <property type="molecule type" value="Genomic_DNA"/>
</dbReference>
<name>A0A285ZNE6_9SPHI</name>